<name>A0A1Y1Y6Q7_9FUNG</name>
<gene>
    <name evidence="1" type="ORF">K493DRAFT_353210</name>
</gene>
<accession>A0A1Y1Y6Q7</accession>
<organism evidence="1 2">
    <name type="scientific">Basidiobolus meristosporus CBS 931.73</name>
    <dbReference type="NCBI Taxonomy" id="1314790"/>
    <lineage>
        <taxon>Eukaryota</taxon>
        <taxon>Fungi</taxon>
        <taxon>Fungi incertae sedis</taxon>
        <taxon>Zoopagomycota</taxon>
        <taxon>Entomophthoromycotina</taxon>
        <taxon>Basidiobolomycetes</taxon>
        <taxon>Basidiobolales</taxon>
        <taxon>Basidiobolaceae</taxon>
        <taxon>Basidiobolus</taxon>
    </lineage>
</organism>
<dbReference type="Proteomes" id="UP000193498">
    <property type="component" value="Unassembled WGS sequence"/>
</dbReference>
<dbReference type="EMBL" id="MCFE01000227">
    <property type="protein sequence ID" value="ORX93692.1"/>
    <property type="molecule type" value="Genomic_DNA"/>
</dbReference>
<evidence type="ECO:0000313" key="2">
    <source>
        <dbReference type="Proteomes" id="UP000193498"/>
    </source>
</evidence>
<dbReference type="Gene3D" id="3.40.50.150">
    <property type="entry name" value="Vaccinia Virus protein VP39"/>
    <property type="match status" value="1"/>
</dbReference>
<dbReference type="InterPro" id="IPR029063">
    <property type="entry name" value="SAM-dependent_MTases_sf"/>
</dbReference>
<dbReference type="CDD" id="cd02440">
    <property type="entry name" value="AdoMet_MTases"/>
    <property type="match status" value="1"/>
</dbReference>
<dbReference type="InParanoid" id="A0A1Y1Y6Q7"/>
<dbReference type="SUPFAM" id="SSF53335">
    <property type="entry name" value="S-adenosyl-L-methionine-dependent methyltransferases"/>
    <property type="match status" value="1"/>
</dbReference>
<dbReference type="OrthoDB" id="2405035at2759"/>
<evidence type="ECO:0000313" key="1">
    <source>
        <dbReference type="EMBL" id="ORX93692.1"/>
    </source>
</evidence>
<keyword evidence="2" id="KW-1185">Reference proteome</keyword>
<proteinExistence type="predicted"/>
<comment type="caution">
    <text evidence="1">The sequence shown here is derived from an EMBL/GenBank/DDBJ whole genome shotgun (WGS) entry which is preliminary data.</text>
</comment>
<reference evidence="1 2" key="1">
    <citation type="submission" date="2016-07" db="EMBL/GenBank/DDBJ databases">
        <title>Pervasive Adenine N6-methylation of Active Genes in Fungi.</title>
        <authorList>
            <consortium name="DOE Joint Genome Institute"/>
            <person name="Mondo S.J."/>
            <person name="Dannebaum R.O."/>
            <person name="Kuo R.C."/>
            <person name="Labutti K."/>
            <person name="Haridas S."/>
            <person name="Kuo A."/>
            <person name="Salamov A."/>
            <person name="Ahrendt S.R."/>
            <person name="Lipzen A."/>
            <person name="Sullivan W."/>
            <person name="Andreopoulos W.B."/>
            <person name="Clum A."/>
            <person name="Lindquist E."/>
            <person name="Daum C."/>
            <person name="Ramamoorthy G.K."/>
            <person name="Gryganskyi A."/>
            <person name="Culley D."/>
            <person name="Magnuson J.K."/>
            <person name="James T.Y."/>
            <person name="O'Malley M.A."/>
            <person name="Stajich J.E."/>
            <person name="Spatafora J.W."/>
            <person name="Visel A."/>
            <person name="Grigoriev I.V."/>
        </authorList>
    </citation>
    <scope>NUCLEOTIDE SEQUENCE [LARGE SCALE GENOMIC DNA]</scope>
    <source>
        <strain evidence="1 2">CBS 931.73</strain>
    </source>
</reference>
<sequence>MFKNRRNDQDRLCTEGMLTEFQMWMGDDKVMKEMRQTVDLSDQYLQSWIGWEFKNLFDDNGKPHADLGRHYARTFSITAPTEVKLNRRIYYPSGFNLTISPSGATLKTSKSNILTKSPKALCRGFSLVGLGIALKKVEDATMESFIGSQLLTEFTGITNNEAYKRAFNDRVFQRDERTGHVIGNDQRELFTPYLLDFVSGKKVIVDLGAGAGELLDDIHPYVLESTFYIEEPNRMLLNEYIERLRRYDIQLREASSSPAQEYLKRKDKQNFADCVLSIHMIYHLTDLTAEDVNPEADLKDFIVQLYDLLADGGGIFLVYADMEKAFAGKVAASYFATHGQKHHHSNLLRLYRTRNEVLQERGILPVLQSLYPRDKITMSSVVCNSRFYGDSVDDLAAMSLVGELIESNDEPFDVRKLQHALNMLHNPQSDIKLGKRAGMWSANEEQVVCIINKN</sequence>
<protein>
    <submittedName>
        <fullName evidence="1">Uncharacterized protein</fullName>
    </submittedName>
</protein>
<dbReference type="AlphaFoldDB" id="A0A1Y1Y6Q7"/>